<dbReference type="UniPathway" id="UPA00053">
    <property type="reaction ID" value="UER00088"/>
</dbReference>
<evidence type="ECO:0000256" key="4">
    <source>
        <dbReference type="ARBA" id="ARBA00022777"/>
    </source>
</evidence>
<reference evidence="8 9" key="1">
    <citation type="submission" date="2014-03" db="EMBL/GenBank/DDBJ databases">
        <title>complete genome sequence of Flavobacteriaceae bacterium JBKA-6.</title>
        <authorList>
            <person name="Takano T."/>
            <person name="Nakamura Y."/>
            <person name="Takuma S."/>
            <person name="Yasuike M."/>
            <person name="Matsuyama T."/>
            <person name="Sakai T."/>
            <person name="Fujiwara A."/>
            <person name="Kimoto K."/>
            <person name="Fukuda Y."/>
            <person name="Kondo H."/>
            <person name="Hirono I."/>
            <person name="Nakayasu C."/>
        </authorList>
    </citation>
    <scope>NUCLEOTIDE SEQUENCE [LARGE SCALE GENOMIC DNA]</scope>
    <source>
        <strain evidence="8 9">JBKA-6</strain>
    </source>
</reference>
<feature type="binding site" evidence="7">
    <location>
        <position position="15"/>
    </location>
    <ligand>
        <name>Mg(2+)</name>
        <dbReference type="ChEBI" id="CHEBI:18420"/>
    </ligand>
</feature>
<dbReference type="GO" id="GO:0009423">
    <property type="term" value="P:chorismate biosynthetic process"/>
    <property type="evidence" value="ECO:0007669"/>
    <property type="project" value="UniProtKB-UniRule"/>
</dbReference>
<evidence type="ECO:0000256" key="6">
    <source>
        <dbReference type="ARBA" id="ARBA00023141"/>
    </source>
</evidence>
<feature type="binding site" evidence="7">
    <location>
        <position position="80"/>
    </location>
    <ligand>
        <name>substrate</name>
    </ligand>
</feature>
<keyword evidence="9" id="KW-1185">Reference proteome</keyword>
<keyword evidence="5 7" id="KW-0067">ATP-binding</keyword>
<name>A0A1J1DZH4_9FLAO</name>
<dbReference type="PANTHER" id="PTHR21087">
    <property type="entry name" value="SHIKIMATE KINASE"/>
    <property type="match status" value="1"/>
</dbReference>
<dbReference type="EMBL" id="AP014564">
    <property type="protein sequence ID" value="BAV94069.1"/>
    <property type="molecule type" value="Genomic_DNA"/>
</dbReference>
<dbReference type="Pfam" id="PF01202">
    <property type="entry name" value="SKI"/>
    <property type="match status" value="1"/>
</dbReference>
<keyword evidence="4 7" id="KW-0418">Kinase</keyword>
<comment type="subunit">
    <text evidence="7">Monomer.</text>
</comment>
<comment type="pathway">
    <text evidence="7">Metabolic intermediate biosynthesis; chorismate biosynthesis; chorismate from D-erythrose 4-phosphate and phosphoenolpyruvate: step 5/7.</text>
</comment>
<dbReference type="GO" id="GO:0005829">
    <property type="term" value="C:cytosol"/>
    <property type="evidence" value="ECO:0007669"/>
    <property type="project" value="TreeGrafter"/>
</dbReference>
<protein>
    <recommendedName>
        <fullName evidence="7">Shikimate kinase</fullName>
        <shortName evidence="7">SK</shortName>
        <ecNumber evidence="7">2.7.1.71</ecNumber>
    </recommendedName>
</protein>
<comment type="caution">
    <text evidence="7">Lacks conserved residue(s) required for the propagation of feature annotation.</text>
</comment>
<dbReference type="InterPro" id="IPR000623">
    <property type="entry name" value="Shikimate_kinase/TSH1"/>
</dbReference>
<proteinExistence type="inferred from homology"/>
<keyword evidence="1 7" id="KW-0028">Amino-acid biosynthesis</keyword>
<dbReference type="OrthoDB" id="9800332at2"/>
<evidence type="ECO:0000256" key="1">
    <source>
        <dbReference type="ARBA" id="ARBA00022605"/>
    </source>
</evidence>
<keyword evidence="7" id="KW-0460">Magnesium</keyword>
<feature type="binding site" evidence="7">
    <location>
        <position position="119"/>
    </location>
    <ligand>
        <name>ATP</name>
        <dbReference type="ChEBI" id="CHEBI:30616"/>
    </ligand>
</feature>
<feature type="binding site" evidence="7">
    <location>
        <position position="57"/>
    </location>
    <ligand>
        <name>substrate</name>
    </ligand>
</feature>
<dbReference type="GO" id="GO:0004765">
    <property type="term" value="F:shikimate kinase activity"/>
    <property type="evidence" value="ECO:0007669"/>
    <property type="project" value="UniProtKB-UniRule"/>
</dbReference>
<keyword evidence="6 7" id="KW-0057">Aromatic amino acid biosynthesis</keyword>
<dbReference type="CDD" id="cd00464">
    <property type="entry name" value="SK"/>
    <property type="match status" value="1"/>
</dbReference>
<keyword evidence="2 7" id="KW-0808">Transferase</keyword>
<comment type="function">
    <text evidence="7">Catalyzes the specific phosphorylation of the 3-hydroxyl group of shikimic acid using ATP as a cosubstrate.</text>
</comment>
<feature type="binding site" evidence="7">
    <location>
        <position position="141"/>
    </location>
    <ligand>
        <name>substrate</name>
    </ligand>
</feature>
<comment type="cofactor">
    <cofactor evidence="7">
        <name>Mg(2+)</name>
        <dbReference type="ChEBI" id="CHEBI:18420"/>
    </cofactor>
    <text evidence="7">Binds 1 Mg(2+) ion per subunit.</text>
</comment>
<dbReference type="PRINTS" id="PR01100">
    <property type="entry name" value="SHIKIMTKNASE"/>
</dbReference>
<dbReference type="RefSeq" id="WP_096684631.1">
    <property type="nucleotide sequence ID" value="NZ_AP014564.1"/>
</dbReference>
<organism evidence="8 9">
    <name type="scientific">Ichthyobacterium seriolicida</name>
    <dbReference type="NCBI Taxonomy" id="242600"/>
    <lineage>
        <taxon>Bacteria</taxon>
        <taxon>Pseudomonadati</taxon>
        <taxon>Bacteroidota</taxon>
        <taxon>Flavobacteriia</taxon>
        <taxon>Flavobacteriales</taxon>
        <taxon>Ichthyobacteriaceae</taxon>
        <taxon>Ichthyobacterium</taxon>
    </lineage>
</organism>
<comment type="subcellular location">
    <subcellularLocation>
        <location evidence="7">Cytoplasm</location>
    </subcellularLocation>
</comment>
<comment type="similarity">
    <text evidence="7">Belongs to the shikimate kinase family.</text>
</comment>
<dbReference type="SUPFAM" id="SSF52540">
    <property type="entry name" value="P-loop containing nucleoside triphosphate hydrolases"/>
    <property type="match status" value="1"/>
</dbReference>
<dbReference type="PANTHER" id="PTHR21087:SF16">
    <property type="entry name" value="SHIKIMATE KINASE 1, CHLOROPLASTIC"/>
    <property type="match status" value="1"/>
</dbReference>
<dbReference type="AlphaFoldDB" id="A0A1J1DZH4"/>
<evidence type="ECO:0000256" key="2">
    <source>
        <dbReference type="ARBA" id="ARBA00022679"/>
    </source>
</evidence>
<dbReference type="Gene3D" id="3.40.50.300">
    <property type="entry name" value="P-loop containing nucleotide triphosphate hydrolases"/>
    <property type="match status" value="1"/>
</dbReference>
<dbReference type="KEGG" id="ise:JBKA6_0056"/>
<dbReference type="InterPro" id="IPR027417">
    <property type="entry name" value="P-loop_NTPase"/>
</dbReference>
<keyword evidence="7" id="KW-0963">Cytoplasm</keyword>
<evidence type="ECO:0000256" key="5">
    <source>
        <dbReference type="ARBA" id="ARBA00022840"/>
    </source>
</evidence>
<dbReference type="GO" id="GO:0008652">
    <property type="term" value="P:amino acid biosynthetic process"/>
    <property type="evidence" value="ECO:0007669"/>
    <property type="project" value="UniProtKB-KW"/>
</dbReference>
<dbReference type="Proteomes" id="UP000243197">
    <property type="component" value="Chromosome"/>
</dbReference>
<dbReference type="HAMAP" id="MF_00109">
    <property type="entry name" value="Shikimate_kinase"/>
    <property type="match status" value="1"/>
</dbReference>
<sequence>MEKIILIGYMGCGKTTIGSALSKVMNLDFIDLDRYIELKQHMEITDIFDEKGQQYFRELETECLKEILDKNCGFILSTGGGSPCYAQNMNLMNKNGVTIYLKMEAKSLYYRLKSQKSKRPVIANLADDVLEKYIEAHLKEREIFYKKSQIIIDIENEKLYRDLTQGRLLKDYQV</sequence>
<evidence type="ECO:0000256" key="3">
    <source>
        <dbReference type="ARBA" id="ARBA00022741"/>
    </source>
</evidence>
<evidence type="ECO:0000313" key="9">
    <source>
        <dbReference type="Proteomes" id="UP000243197"/>
    </source>
</evidence>
<keyword evidence="7" id="KW-0479">Metal-binding</keyword>
<dbReference type="InterPro" id="IPR031322">
    <property type="entry name" value="Shikimate/glucono_kinase"/>
</dbReference>
<feature type="binding site" evidence="7">
    <location>
        <begin position="11"/>
        <end position="16"/>
    </location>
    <ligand>
        <name>ATP</name>
        <dbReference type="ChEBI" id="CHEBI:30616"/>
    </ligand>
</feature>
<keyword evidence="3 7" id="KW-0547">Nucleotide-binding</keyword>
<evidence type="ECO:0000313" key="8">
    <source>
        <dbReference type="EMBL" id="BAV94069.1"/>
    </source>
</evidence>
<dbReference type="EC" id="2.7.1.71" evidence="7"/>
<comment type="catalytic activity">
    <reaction evidence="7">
        <text>shikimate + ATP = 3-phosphoshikimate + ADP + H(+)</text>
        <dbReference type="Rhea" id="RHEA:13121"/>
        <dbReference type="ChEBI" id="CHEBI:15378"/>
        <dbReference type="ChEBI" id="CHEBI:30616"/>
        <dbReference type="ChEBI" id="CHEBI:36208"/>
        <dbReference type="ChEBI" id="CHEBI:145989"/>
        <dbReference type="ChEBI" id="CHEBI:456216"/>
        <dbReference type="EC" id="2.7.1.71"/>
    </reaction>
</comment>
<dbReference type="GO" id="GO:0000287">
    <property type="term" value="F:magnesium ion binding"/>
    <property type="evidence" value="ECO:0007669"/>
    <property type="project" value="UniProtKB-UniRule"/>
</dbReference>
<feature type="binding site" evidence="7">
    <location>
        <position position="33"/>
    </location>
    <ligand>
        <name>substrate</name>
    </ligand>
</feature>
<gene>
    <name evidence="7" type="primary">aroK</name>
    <name evidence="8" type="ORF">JBKA6_0056</name>
</gene>
<evidence type="ECO:0000256" key="7">
    <source>
        <dbReference type="HAMAP-Rule" id="MF_00109"/>
    </source>
</evidence>
<dbReference type="GO" id="GO:0009073">
    <property type="term" value="P:aromatic amino acid family biosynthetic process"/>
    <property type="evidence" value="ECO:0007669"/>
    <property type="project" value="UniProtKB-KW"/>
</dbReference>
<dbReference type="GO" id="GO:0005524">
    <property type="term" value="F:ATP binding"/>
    <property type="evidence" value="ECO:0007669"/>
    <property type="project" value="UniProtKB-UniRule"/>
</dbReference>
<accession>A0A1J1DZH4</accession>